<organism evidence="2 3">
    <name type="scientific">Apiospora marii</name>
    <dbReference type="NCBI Taxonomy" id="335849"/>
    <lineage>
        <taxon>Eukaryota</taxon>
        <taxon>Fungi</taxon>
        <taxon>Dikarya</taxon>
        <taxon>Ascomycota</taxon>
        <taxon>Pezizomycotina</taxon>
        <taxon>Sordariomycetes</taxon>
        <taxon>Xylariomycetidae</taxon>
        <taxon>Amphisphaeriales</taxon>
        <taxon>Apiosporaceae</taxon>
        <taxon>Apiospora</taxon>
    </lineage>
</organism>
<keyword evidence="1" id="KW-0472">Membrane</keyword>
<evidence type="ECO:0000256" key="1">
    <source>
        <dbReference type="SAM" id="Phobius"/>
    </source>
</evidence>
<reference evidence="2 3" key="1">
    <citation type="submission" date="2023-01" db="EMBL/GenBank/DDBJ databases">
        <title>Analysis of 21 Apiospora genomes using comparative genomics revels a genus with tremendous synthesis potential of carbohydrate active enzymes and secondary metabolites.</title>
        <authorList>
            <person name="Sorensen T."/>
        </authorList>
    </citation>
    <scope>NUCLEOTIDE SEQUENCE [LARGE SCALE GENOMIC DNA]</scope>
    <source>
        <strain evidence="2 3">CBS 20057</strain>
    </source>
</reference>
<dbReference type="EMBL" id="JAQQWI010000024">
    <property type="protein sequence ID" value="KAK7994428.1"/>
    <property type="molecule type" value="Genomic_DNA"/>
</dbReference>
<sequence length="106" mass="12371">MLIHKRLPGSPAAPPSDGNIFREAAHPHHHVVVASPEHAPRWRRWYGGMEVGYWNALGAILIVVFLGGSIVAIRLLCLWRREEQREARRRAARRRQRERSRRGRQR</sequence>
<proteinExistence type="predicted"/>
<gene>
    <name evidence="2" type="ORF">PG991_016016</name>
</gene>
<keyword evidence="1" id="KW-1133">Transmembrane helix</keyword>
<feature type="transmembrane region" description="Helical" evidence="1">
    <location>
        <begin position="53"/>
        <end position="79"/>
    </location>
</feature>
<evidence type="ECO:0008006" key="4">
    <source>
        <dbReference type="Google" id="ProtNLM"/>
    </source>
</evidence>
<protein>
    <recommendedName>
        <fullName evidence="4">Copper transporter</fullName>
    </recommendedName>
</protein>
<keyword evidence="1" id="KW-0812">Transmembrane</keyword>
<evidence type="ECO:0000313" key="3">
    <source>
        <dbReference type="Proteomes" id="UP001396898"/>
    </source>
</evidence>
<comment type="caution">
    <text evidence="2">The sequence shown here is derived from an EMBL/GenBank/DDBJ whole genome shotgun (WGS) entry which is preliminary data.</text>
</comment>
<dbReference type="Proteomes" id="UP001396898">
    <property type="component" value="Unassembled WGS sequence"/>
</dbReference>
<accession>A0ABR1R0B3</accession>
<keyword evidence="3" id="KW-1185">Reference proteome</keyword>
<evidence type="ECO:0000313" key="2">
    <source>
        <dbReference type="EMBL" id="KAK7994428.1"/>
    </source>
</evidence>
<name>A0ABR1R0B3_9PEZI</name>